<dbReference type="EMBL" id="CABFNB010000163">
    <property type="protein sequence ID" value="VTZ65875.1"/>
    <property type="molecule type" value="Genomic_DNA"/>
</dbReference>
<feature type="signal peptide" evidence="3">
    <location>
        <begin position="1"/>
        <end position="22"/>
    </location>
</feature>
<feature type="domain" description="Solute-binding protein family 3/N-terminal" evidence="4">
    <location>
        <begin position="34"/>
        <end position="260"/>
    </location>
</feature>
<feature type="chain" id="PRO_5021393960" evidence="3">
    <location>
        <begin position="23"/>
        <end position="260"/>
    </location>
</feature>
<gene>
    <name evidence="5" type="ORF">EMEDMD4_910092</name>
</gene>
<dbReference type="SMART" id="SM00062">
    <property type="entry name" value="PBPb"/>
    <property type="match status" value="1"/>
</dbReference>
<dbReference type="CDD" id="cd13530">
    <property type="entry name" value="PBP2_peptides_like"/>
    <property type="match status" value="1"/>
</dbReference>
<comment type="subcellular location">
    <subcellularLocation>
        <location evidence="1">Periplasm</location>
    </subcellularLocation>
</comment>
<evidence type="ECO:0000259" key="4">
    <source>
        <dbReference type="SMART" id="SM00062"/>
    </source>
</evidence>
<dbReference type="Pfam" id="PF00497">
    <property type="entry name" value="SBP_bac_3"/>
    <property type="match status" value="1"/>
</dbReference>
<name>A0A508X9T5_9HYPH</name>
<dbReference type="GO" id="GO:0042597">
    <property type="term" value="C:periplasmic space"/>
    <property type="evidence" value="ECO:0007669"/>
    <property type="project" value="UniProtKB-SubCell"/>
</dbReference>
<dbReference type="GeneID" id="61614523"/>
<evidence type="ECO:0000256" key="3">
    <source>
        <dbReference type="SAM" id="SignalP"/>
    </source>
</evidence>
<reference evidence="5" key="1">
    <citation type="submission" date="2019-06" db="EMBL/GenBank/DDBJ databases">
        <authorList>
            <person name="Le Quere A."/>
            <person name="Colella S."/>
        </authorList>
    </citation>
    <scope>NUCLEOTIDE SEQUENCE</scope>
    <source>
        <strain evidence="5">EmedicaeMD41</strain>
    </source>
</reference>
<dbReference type="InterPro" id="IPR001638">
    <property type="entry name" value="Solute-binding_3/MltF_N"/>
</dbReference>
<evidence type="ECO:0000256" key="2">
    <source>
        <dbReference type="ARBA" id="ARBA00022729"/>
    </source>
</evidence>
<accession>A0A508X9T5</accession>
<dbReference type="SUPFAM" id="SSF53850">
    <property type="entry name" value="Periplasmic binding protein-like II"/>
    <property type="match status" value="1"/>
</dbReference>
<organism evidence="5">
    <name type="scientific">Sinorhizobium medicae</name>
    <dbReference type="NCBI Taxonomy" id="110321"/>
    <lineage>
        <taxon>Bacteria</taxon>
        <taxon>Pseudomonadati</taxon>
        <taxon>Pseudomonadota</taxon>
        <taxon>Alphaproteobacteria</taxon>
        <taxon>Hyphomicrobiales</taxon>
        <taxon>Rhizobiaceae</taxon>
        <taxon>Sinorhizobium/Ensifer group</taxon>
        <taxon>Sinorhizobium</taxon>
    </lineage>
</organism>
<keyword evidence="2 3" id="KW-0732">Signal</keyword>
<protein>
    <submittedName>
        <fullName evidence="5">Cystine transport system substrate-binding protein</fullName>
    </submittedName>
</protein>
<evidence type="ECO:0000313" key="5">
    <source>
        <dbReference type="EMBL" id="VTZ65875.1"/>
    </source>
</evidence>
<dbReference type="PANTHER" id="PTHR35936">
    <property type="entry name" value="MEMBRANE-BOUND LYTIC MUREIN TRANSGLYCOSYLASE F"/>
    <property type="match status" value="1"/>
</dbReference>
<evidence type="ECO:0000256" key="1">
    <source>
        <dbReference type="ARBA" id="ARBA00004418"/>
    </source>
</evidence>
<dbReference type="AlphaFoldDB" id="A0A508X9T5"/>
<dbReference type="RefSeq" id="WP_014989630.1">
    <property type="nucleotide sequence ID" value="NZ_CABFNB010000163.1"/>
</dbReference>
<sequence>MKIMKLLAFSLAGLIAAGHAVADDFKQALVQEGQLTIATTGNAPPLTLVQSDGSLGGFDVALCERIAQDLGLKAEFVRVDFAATIPGLKAGRFDMICSAVARTPARMASPDLYLSEPTVENFTTLVVPKDSEVASVDQGRGHRIGVVRGGQEGPILEKIFEGDVTVTTYPGIAEEMLDLKNGRIDAVSMNYLTARFHARAEEGVTVLEPGFVVENVSPYTHGLVVSRNEPDLLAAVNDALAKLKADGTIDKLKETWITGE</sequence>
<dbReference type="Gene3D" id="3.40.190.10">
    <property type="entry name" value="Periplasmic binding protein-like II"/>
    <property type="match status" value="2"/>
</dbReference>
<proteinExistence type="predicted"/>
<dbReference type="Proteomes" id="UP000507954">
    <property type="component" value="Unassembled WGS sequence"/>
</dbReference>
<dbReference type="PANTHER" id="PTHR35936:SF19">
    <property type="entry name" value="AMINO-ACID-BINDING PROTEIN YXEM-RELATED"/>
    <property type="match status" value="1"/>
</dbReference>